<gene>
    <name evidence="1" type="ORF">ACFFGG_01685</name>
</gene>
<dbReference type="EMBL" id="JBHLTN010000002">
    <property type="protein sequence ID" value="MFC0591256.1"/>
    <property type="molecule type" value="Genomic_DNA"/>
</dbReference>
<comment type="caution">
    <text evidence="1">The sequence shown here is derived from an EMBL/GenBank/DDBJ whole genome shotgun (WGS) entry which is preliminary data.</text>
</comment>
<dbReference type="RefSeq" id="WP_377479014.1">
    <property type="nucleotide sequence ID" value="NZ_JBHLTN010000002.1"/>
</dbReference>
<keyword evidence="2" id="KW-1185">Reference proteome</keyword>
<evidence type="ECO:0000313" key="1">
    <source>
        <dbReference type="EMBL" id="MFC0591256.1"/>
    </source>
</evidence>
<protein>
    <submittedName>
        <fullName evidence="1">Uncharacterized protein</fullName>
    </submittedName>
</protein>
<proteinExistence type="predicted"/>
<reference evidence="1 2" key="1">
    <citation type="submission" date="2024-09" db="EMBL/GenBank/DDBJ databases">
        <authorList>
            <person name="Sun Q."/>
            <person name="Mori K."/>
        </authorList>
    </citation>
    <scope>NUCLEOTIDE SEQUENCE [LARGE SCALE GENOMIC DNA]</scope>
    <source>
        <strain evidence="1 2">NCAIM B.02336</strain>
    </source>
</reference>
<organism evidence="1 2">
    <name type="scientific">Ottowia pentelensis</name>
    <dbReference type="NCBI Taxonomy" id="511108"/>
    <lineage>
        <taxon>Bacteria</taxon>
        <taxon>Pseudomonadati</taxon>
        <taxon>Pseudomonadota</taxon>
        <taxon>Betaproteobacteria</taxon>
        <taxon>Burkholderiales</taxon>
        <taxon>Comamonadaceae</taxon>
        <taxon>Ottowia</taxon>
    </lineage>
</organism>
<name>A0ABV6PN50_9BURK</name>
<sequence length="71" mass="7753">MTFSIPHHVGPYTVTPLTSQTDGGDYAAAVSVRRGKHDRVFRLVPVFRSAAEATGYALVQGRRLILQNQLG</sequence>
<evidence type="ECO:0000313" key="2">
    <source>
        <dbReference type="Proteomes" id="UP001589834"/>
    </source>
</evidence>
<dbReference type="Proteomes" id="UP001589834">
    <property type="component" value="Unassembled WGS sequence"/>
</dbReference>
<accession>A0ABV6PN50</accession>